<feature type="transmembrane region" description="Helical" evidence="1">
    <location>
        <begin position="95"/>
        <end position="116"/>
    </location>
</feature>
<proteinExistence type="predicted"/>
<sequence length="244" mass="25925">MPAGPFFFMPETGYLAVFLIGLLGGTHCVSMCGGIVGALSMQVQAPGSRPQWPLHLAYNLGRIGTYTLLGAGVGLLGSVGLLYEGMLPVQMTLYVLANLMLVALGLYLTGFTRLLAPIERVGHVLWRRIQPATRRFLPARSVGQALPLGMLWGFIPCGLTYSILATALVTGSGARGAGLMLAFGLGTLPNLLLAGMLFKRFRDITRHPKVRLASGLLVLGFGVFGLYHAPSLGGDLWRGVVCVT</sequence>
<keyword evidence="1" id="KW-0812">Transmembrane</keyword>
<dbReference type="Proteomes" id="UP000013047">
    <property type="component" value="Unassembled WGS sequence"/>
</dbReference>
<keyword evidence="1" id="KW-1133">Transmembrane helix</keyword>
<feature type="transmembrane region" description="Helical" evidence="1">
    <location>
        <begin position="60"/>
        <end position="83"/>
    </location>
</feature>
<dbReference type="PANTHER" id="PTHR42208:SF1">
    <property type="entry name" value="HEAVY METAL TRANSPORTER"/>
    <property type="match status" value="1"/>
</dbReference>
<dbReference type="EMBL" id="AMXF01000026">
    <property type="protein sequence ID" value="ENO97962.1"/>
    <property type="molecule type" value="Genomic_DNA"/>
</dbReference>
<evidence type="ECO:0000259" key="2">
    <source>
        <dbReference type="Pfam" id="PF13386"/>
    </source>
</evidence>
<feature type="transmembrane region" description="Helical" evidence="1">
    <location>
        <begin position="210"/>
        <end position="229"/>
    </location>
</feature>
<keyword evidence="4" id="KW-1185">Reference proteome</keyword>
<feature type="transmembrane region" description="Helical" evidence="1">
    <location>
        <begin position="137"/>
        <end position="164"/>
    </location>
</feature>
<keyword evidence="1" id="KW-0472">Membrane</keyword>
<evidence type="ECO:0000313" key="4">
    <source>
        <dbReference type="Proteomes" id="UP000013047"/>
    </source>
</evidence>
<protein>
    <recommendedName>
        <fullName evidence="2">Urease accessory protein UreH-like transmembrane domain-containing protein</fullName>
    </recommendedName>
</protein>
<evidence type="ECO:0000256" key="1">
    <source>
        <dbReference type="SAM" id="Phobius"/>
    </source>
</evidence>
<comment type="caution">
    <text evidence="3">The sequence shown here is derived from an EMBL/GenBank/DDBJ whole genome shotgun (WGS) entry which is preliminary data.</text>
</comment>
<organism evidence="3 4">
    <name type="scientific">Thauera phenylacetica B4P</name>
    <dbReference type="NCBI Taxonomy" id="1234382"/>
    <lineage>
        <taxon>Bacteria</taxon>
        <taxon>Pseudomonadati</taxon>
        <taxon>Pseudomonadota</taxon>
        <taxon>Betaproteobacteria</taxon>
        <taxon>Rhodocyclales</taxon>
        <taxon>Zoogloeaceae</taxon>
        <taxon>Thauera</taxon>
    </lineage>
</organism>
<name>N6ZU26_9RHOO</name>
<feature type="transmembrane region" description="Helical" evidence="1">
    <location>
        <begin position="12"/>
        <end position="39"/>
    </location>
</feature>
<dbReference type="PANTHER" id="PTHR42208">
    <property type="entry name" value="HEAVY METAL TRANSPORTER-RELATED"/>
    <property type="match status" value="1"/>
</dbReference>
<dbReference type="AlphaFoldDB" id="N6ZU26"/>
<feature type="transmembrane region" description="Helical" evidence="1">
    <location>
        <begin position="176"/>
        <end position="198"/>
    </location>
</feature>
<dbReference type="InterPro" id="IPR039447">
    <property type="entry name" value="UreH-like_TM_dom"/>
</dbReference>
<gene>
    <name evidence="3" type="ORF">C667_06224</name>
</gene>
<reference evidence="3 4" key="1">
    <citation type="submission" date="2012-09" db="EMBL/GenBank/DDBJ databases">
        <title>Draft Genome Sequences of 6 Strains from Genus Thauera.</title>
        <authorList>
            <person name="Liu B."/>
            <person name="Shapleigh J.P."/>
            <person name="Frostegard A.H."/>
        </authorList>
    </citation>
    <scope>NUCLEOTIDE SEQUENCE [LARGE SCALE GENOMIC DNA]</scope>
    <source>
        <strain evidence="3 4">B4P</strain>
    </source>
</reference>
<feature type="domain" description="Urease accessory protein UreH-like transmembrane" evidence="2">
    <location>
        <begin position="16"/>
        <end position="223"/>
    </location>
</feature>
<evidence type="ECO:0000313" key="3">
    <source>
        <dbReference type="EMBL" id="ENO97962.1"/>
    </source>
</evidence>
<accession>N6ZU26</accession>
<dbReference type="Pfam" id="PF13386">
    <property type="entry name" value="DsbD_2"/>
    <property type="match status" value="1"/>
</dbReference>